<gene>
    <name evidence="2" type="ORF">M407DRAFT_5100</name>
</gene>
<feature type="compositionally biased region" description="Basic and acidic residues" evidence="1">
    <location>
        <begin position="65"/>
        <end position="80"/>
    </location>
</feature>
<dbReference type="HOGENOM" id="CLU_1409758_0_0_1"/>
<dbReference type="Proteomes" id="UP000054248">
    <property type="component" value="Unassembled WGS sequence"/>
</dbReference>
<protein>
    <submittedName>
        <fullName evidence="2">Uncharacterized protein</fullName>
    </submittedName>
</protein>
<name>A0A0C3MBZ0_9AGAM</name>
<dbReference type="STRING" id="1051891.A0A0C3MBZ0"/>
<sequence>MTTARLVGLVDKTNKTPYAARLPFPVTPVPSGKLQLGATPRLTIEPPASVLRPSSTRKSLRAPRKSYETPEPTGRRPHWDISDGEIEAEINLSAGTSSREIIVEEDDDEVEYMPDSVPEEIFDPGFDMPDYRALGADIMYFDKHPTTGIEWEVDWNSMPEPVELIHDPHLRPKRACRHFPSLDPGSLGSSSRV</sequence>
<accession>A0A0C3MBZ0</accession>
<evidence type="ECO:0000313" key="2">
    <source>
        <dbReference type="EMBL" id="KIO31267.1"/>
    </source>
</evidence>
<dbReference type="AlphaFoldDB" id="A0A0C3MBZ0"/>
<proteinExistence type="predicted"/>
<reference evidence="2 3" key="1">
    <citation type="submission" date="2014-04" db="EMBL/GenBank/DDBJ databases">
        <authorList>
            <consortium name="DOE Joint Genome Institute"/>
            <person name="Kuo A."/>
            <person name="Girlanda M."/>
            <person name="Perotto S."/>
            <person name="Kohler A."/>
            <person name="Nagy L.G."/>
            <person name="Floudas D."/>
            <person name="Copeland A."/>
            <person name="Barry K.W."/>
            <person name="Cichocki N."/>
            <person name="Veneault-Fourrey C."/>
            <person name="LaButti K."/>
            <person name="Lindquist E.A."/>
            <person name="Lipzen A."/>
            <person name="Lundell T."/>
            <person name="Morin E."/>
            <person name="Murat C."/>
            <person name="Sun H."/>
            <person name="Tunlid A."/>
            <person name="Henrissat B."/>
            <person name="Grigoriev I.V."/>
            <person name="Hibbett D.S."/>
            <person name="Martin F."/>
            <person name="Nordberg H.P."/>
            <person name="Cantor M.N."/>
            <person name="Hua S.X."/>
        </authorList>
    </citation>
    <scope>NUCLEOTIDE SEQUENCE [LARGE SCALE GENOMIC DNA]</scope>
    <source>
        <strain evidence="2 3">MUT 4182</strain>
    </source>
</reference>
<keyword evidence="3" id="KW-1185">Reference proteome</keyword>
<organism evidence="2 3">
    <name type="scientific">Tulasnella calospora MUT 4182</name>
    <dbReference type="NCBI Taxonomy" id="1051891"/>
    <lineage>
        <taxon>Eukaryota</taxon>
        <taxon>Fungi</taxon>
        <taxon>Dikarya</taxon>
        <taxon>Basidiomycota</taxon>
        <taxon>Agaricomycotina</taxon>
        <taxon>Agaricomycetes</taxon>
        <taxon>Cantharellales</taxon>
        <taxon>Tulasnellaceae</taxon>
        <taxon>Tulasnella</taxon>
    </lineage>
</organism>
<evidence type="ECO:0000256" key="1">
    <source>
        <dbReference type="SAM" id="MobiDB-lite"/>
    </source>
</evidence>
<feature type="region of interest" description="Disordered" evidence="1">
    <location>
        <begin position="37"/>
        <end position="80"/>
    </location>
</feature>
<reference evidence="3" key="2">
    <citation type="submission" date="2015-01" db="EMBL/GenBank/DDBJ databases">
        <title>Evolutionary Origins and Diversification of the Mycorrhizal Mutualists.</title>
        <authorList>
            <consortium name="DOE Joint Genome Institute"/>
            <consortium name="Mycorrhizal Genomics Consortium"/>
            <person name="Kohler A."/>
            <person name="Kuo A."/>
            <person name="Nagy L.G."/>
            <person name="Floudas D."/>
            <person name="Copeland A."/>
            <person name="Barry K.W."/>
            <person name="Cichocki N."/>
            <person name="Veneault-Fourrey C."/>
            <person name="LaButti K."/>
            <person name="Lindquist E.A."/>
            <person name="Lipzen A."/>
            <person name="Lundell T."/>
            <person name="Morin E."/>
            <person name="Murat C."/>
            <person name="Riley R."/>
            <person name="Ohm R."/>
            <person name="Sun H."/>
            <person name="Tunlid A."/>
            <person name="Henrissat B."/>
            <person name="Grigoriev I.V."/>
            <person name="Hibbett D.S."/>
            <person name="Martin F."/>
        </authorList>
    </citation>
    <scope>NUCLEOTIDE SEQUENCE [LARGE SCALE GENOMIC DNA]</scope>
    <source>
        <strain evidence="3">MUT 4182</strain>
    </source>
</reference>
<evidence type="ECO:0000313" key="3">
    <source>
        <dbReference type="Proteomes" id="UP000054248"/>
    </source>
</evidence>
<dbReference type="OrthoDB" id="3266915at2759"/>
<dbReference type="EMBL" id="KN822964">
    <property type="protein sequence ID" value="KIO31267.1"/>
    <property type="molecule type" value="Genomic_DNA"/>
</dbReference>